<dbReference type="Proteomes" id="UP000783742">
    <property type="component" value="Unassembled WGS sequence"/>
</dbReference>
<comment type="caution">
    <text evidence="1">The sequence shown here is derived from an EMBL/GenBank/DDBJ whole genome shotgun (WGS) entry which is preliminary data.</text>
</comment>
<evidence type="ECO:0000313" key="2">
    <source>
        <dbReference type="Proteomes" id="UP000783742"/>
    </source>
</evidence>
<name>A0ABS6FEX1_9FIRM</name>
<accession>A0ABS6FEX1</accession>
<dbReference type="InterPro" id="IPR024523">
    <property type="entry name" value="DUF3793"/>
</dbReference>
<dbReference type="EMBL" id="JAHLQO010000001">
    <property type="protein sequence ID" value="MBU5668598.1"/>
    <property type="molecule type" value="Genomic_DNA"/>
</dbReference>
<gene>
    <name evidence="1" type="ORF">KQI68_01960</name>
</gene>
<evidence type="ECO:0000313" key="1">
    <source>
        <dbReference type="EMBL" id="MBU5668598.1"/>
    </source>
</evidence>
<sequence>MTAKWPEKLWPKHKFKKDYIDFFKDINFLSDFNYLYLILKFYTAPTVYGKKIGTLINLKSMDRNLCNCFMENKVYFENQFNLNSIVLRSSSDNILVYFYREKCLSKRLCNKEVANFLMSMDYNTPQNINNSLKLLAEKFKDLDSCPHEIGIFLGYPLKDVRAFSSCDKCYKYVGYWKCYENVLVSKCKFFIYDFFKWIVAKSYLLTKTNSEILYNKN</sequence>
<organism evidence="1 2">
    <name type="scientific">Peptoniphilus ovalis</name>
    <dbReference type="NCBI Taxonomy" id="2841503"/>
    <lineage>
        <taxon>Bacteria</taxon>
        <taxon>Bacillati</taxon>
        <taxon>Bacillota</taxon>
        <taxon>Tissierellia</taxon>
        <taxon>Tissierellales</taxon>
        <taxon>Peptoniphilaceae</taxon>
        <taxon>Peptoniphilus</taxon>
    </lineage>
</organism>
<proteinExistence type="predicted"/>
<keyword evidence="2" id="KW-1185">Reference proteome</keyword>
<protein>
    <submittedName>
        <fullName evidence="1">DUF3793 family protein</fullName>
    </submittedName>
</protein>
<reference evidence="1 2" key="1">
    <citation type="submission" date="2021-06" db="EMBL/GenBank/DDBJ databases">
        <authorList>
            <person name="Sun Q."/>
            <person name="Li D."/>
        </authorList>
    </citation>
    <scope>NUCLEOTIDE SEQUENCE [LARGE SCALE GENOMIC DNA]</scope>
    <source>
        <strain evidence="1 2">MSJ-1</strain>
    </source>
</reference>
<dbReference type="Pfam" id="PF12672">
    <property type="entry name" value="DUF3793"/>
    <property type="match status" value="1"/>
</dbReference>